<dbReference type="Pfam" id="PF17972">
    <property type="entry name" value="bMG5"/>
    <property type="match status" value="1"/>
</dbReference>
<evidence type="ECO:0000256" key="2">
    <source>
        <dbReference type="ARBA" id="ARBA00022729"/>
    </source>
</evidence>
<dbReference type="EMBL" id="CP013909">
    <property type="protein sequence ID" value="ALW83702.1"/>
    <property type="molecule type" value="Genomic_DNA"/>
</dbReference>
<dbReference type="SUPFAM" id="SSF48239">
    <property type="entry name" value="Terpenoid cyclases/Protein prenyltransferases"/>
    <property type="match status" value="1"/>
</dbReference>
<dbReference type="InterPro" id="IPR008930">
    <property type="entry name" value="Terpenoid_cyclase/PrenylTrfase"/>
</dbReference>
<dbReference type="Pfam" id="PF00207">
    <property type="entry name" value="A2M"/>
    <property type="match status" value="1"/>
</dbReference>
<dbReference type="InterPro" id="IPR001599">
    <property type="entry name" value="Macroglobln_a2"/>
</dbReference>
<feature type="region of interest" description="Disordered" evidence="3">
    <location>
        <begin position="742"/>
        <end position="778"/>
    </location>
</feature>
<dbReference type="CDD" id="cd02891">
    <property type="entry name" value="A2M_like"/>
    <property type="match status" value="1"/>
</dbReference>
<dbReference type="SMART" id="SM01419">
    <property type="entry name" value="Thiol-ester_cl"/>
    <property type="match status" value="1"/>
</dbReference>
<dbReference type="Gene3D" id="2.60.40.3710">
    <property type="match status" value="1"/>
</dbReference>
<dbReference type="InterPro" id="IPR011625">
    <property type="entry name" value="A2M_N_BRD"/>
</dbReference>
<dbReference type="Proteomes" id="UP000059542">
    <property type="component" value="Chromosome"/>
</dbReference>
<accession>A0A0U3SC05</accession>
<keyword evidence="2 4" id="KW-0732">Signal</keyword>
<reference evidence="7 8" key="1">
    <citation type="submission" date="2015-12" db="EMBL/GenBank/DDBJ databases">
        <authorList>
            <person name="Shamseldin A."/>
            <person name="Moawad H."/>
            <person name="Abd El-Rahim W.M."/>
            <person name="Sadowsky M.J."/>
        </authorList>
    </citation>
    <scope>NUCLEOTIDE SEQUENCE [LARGE SCALE GENOMIC DNA]</scope>
    <source>
        <strain evidence="7 8">DG5B</strain>
    </source>
</reference>
<dbReference type="PANTHER" id="PTHR40094">
    <property type="entry name" value="ALPHA-2-MACROGLOBULIN HOMOLOG"/>
    <property type="match status" value="1"/>
</dbReference>
<dbReference type="Pfam" id="PF17973">
    <property type="entry name" value="bMG10"/>
    <property type="match status" value="1"/>
</dbReference>
<dbReference type="Pfam" id="PF07703">
    <property type="entry name" value="A2M_BRD"/>
    <property type="match status" value="1"/>
</dbReference>
<dbReference type="PROSITE" id="PS51257">
    <property type="entry name" value="PROKAR_LIPOPROTEIN"/>
    <property type="match status" value="1"/>
</dbReference>
<feature type="domain" description="Alpha-2-macroglobulin" evidence="6">
    <location>
        <begin position="1155"/>
        <end position="1244"/>
    </location>
</feature>
<dbReference type="SMART" id="SM01359">
    <property type="entry name" value="A2M_N_2"/>
    <property type="match status" value="1"/>
</dbReference>
<gene>
    <name evidence="7" type="ORF">AUC43_00430</name>
</gene>
<dbReference type="SMART" id="SM01360">
    <property type="entry name" value="A2M"/>
    <property type="match status" value="1"/>
</dbReference>
<name>A0A0U3SC05_9BACT</name>
<evidence type="ECO:0000256" key="1">
    <source>
        <dbReference type="ARBA" id="ARBA00010556"/>
    </source>
</evidence>
<evidence type="ECO:0000313" key="7">
    <source>
        <dbReference type="EMBL" id="ALW83702.1"/>
    </source>
</evidence>
<feature type="chain" id="PRO_5006844985" description="Alpha-2-macroglobulin" evidence="4">
    <location>
        <begin position="23"/>
        <end position="1854"/>
    </location>
</feature>
<dbReference type="RefSeq" id="WP_068188346.1">
    <property type="nucleotide sequence ID" value="NZ_CP013909.1"/>
</dbReference>
<feature type="signal peptide" evidence="4">
    <location>
        <begin position="1"/>
        <end position="22"/>
    </location>
</feature>
<evidence type="ECO:0000313" key="8">
    <source>
        <dbReference type="Proteomes" id="UP000059542"/>
    </source>
</evidence>
<dbReference type="PANTHER" id="PTHR40094:SF1">
    <property type="entry name" value="UBIQUITIN DOMAIN-CONTAINING PROTEIN"/>
    <property type="match status" value="1"/>
</dbReference>
<keyword evidence="8" id="KW-1185">Reference proteome</keyword>
<dbReference type="InterPro" id="IPR002890">
    <property type="entry name" value="MG2"/>
</dbReference>
<dbReference type="Pfam" id="PF17962">
    <property type="entry name" value="bMG6"/>
    <property type="match status" value="1"/>
</dbReference>
<dbReference type="STRING" id="1411621.AUC43_00430"/>
<evidence type="ECO:0000259" key="5">
    <source>
        <dbReference type="SMART" id="SM01359"/>
    </source>
</evidence>
<dbReference type="Pfam" id="PF01835">
    <property type="entry name" value="MG2"/>
    <property type="match status" value="1"/>
</dbReference>
<dbReference type="Pfam" id="PF07678">
    <property type="entry name" value="TED_complement"/>
    <property type="match status" value="1"/>
</dbReference>
<dbReference type="Gene3D" id="2.60.40.1930">
    <property type="match status" value="1"/>
</dbReference>
<dbReference type="Gene3D" id="1.50.10.20">
    <property type="match status" value="1"/>
</dbReference>
<dbReference type="GO" id="GO:0005615">
    <property type="term" value="C:extracellular space"/>
    <property type="evidence" value="ECO:0007669"/>
    <property type="project" value="InterPro"/>
</dbReference>
<dbReference type="GO" id="GO:0004866">
    <property type="term" value="F:endopeptidase inhibitor activity"/>
    <property type="evidence" value="ECO:0007669"/>
    <property type="project" value="InterPro"/>
</dbReference>
<protein>
    <recommendedName>
        <fullName evidence="9">Alpha-2-macroglobulin</fullName>
    </recommendedName>
</protein>
<feature type="compositionally biased region" description="Acidic residues" evidence="3">
    <location>
        <begin position="389"/>
        <end position="403"/>
    </location>
</feature>
<dbReference type="InterPro" id="IPR047565">
    <property type="entry name" value="Alpha-macroglob_thiol-ester_cl"/>
</dbReference>
<feature type="domain" description="Alpha-2-macroglobulin bait region" evidence="5">
    <location>
        <begin position="957"/>
        <end position="1095"/>
    </location>
</feature>
<evidence type="ECO:0000259" key="6">
    <source>
        <dbReference type="SMART" id="SM01360"/>
    </source>
</evidence>
<evidence type="ECO:0000256" key="3">
    <source>
        <dbReference type="SAM" id="MobiDB-lite"/>
    </source>
</evidence>
<proteinExistence type="inferred from homology"/>
<dbReference type="Pfam" id="PF11974">
    <property type="entry name" value="bMG3"/>
    <property type="match status" value="1"/>
</dbReference>
<dbReference type="InterPro" id="IPR041246">
    <property type="entry name" value="Bact_MG10"/>
</dbReference>
<dbReference type="InterPro" id="IPR051802">
    <property type="entry name" value="YfhM-like"/>
</dbReference>
<evidence type="ECO:0008006" key="9">
    <source>
        <dbReference type="Google" id="ProtNLM"/>
    </source>
</evidence>
<comment type="similarity">
    <text evidence="1">Belongs to the protease inhibitor I39 (alpha-2-macroglobulin) family. Bacterial alpha-2-macroglobulin subfamily.</text>
</comment>
<dbReference type="InterPro" id="IPR011626">
    <property type="entry name" value="Alpha-macroglobulin_TED"/>
</dbReference>
<feature type="compositionally biased region" description="Basic and acidic residues" evidence="3">
    <location>
        <begin position="769"/>
        <end position="778"/>
    </location>
</feature>
<dbReference type="InterPro" id="IPR041203">
    <property type="entry name" value="Bact_A2M_MG5"/>
</dbReference>
<feature type="region of interest" description="Disordered" evidence="3">
    <location>
        <begin position="383"/>
        <end position="403"/>
    </location>
</feature>
<evidence type="ECO:0000256" key="4">
    <source>
        <dbReference type="SAM" id="SignalP"/>
    </source>
</evidence>
<sequence>MLVRFRILPLLLLLLVAFSCSKKSTREQVATEQSDGEEIDPYSNLVFTFDEAVVPDAQLNRWDTTQYVRFSPAVRGKFKWTGDRELTFSPLEPFRPSTVFDAALQAQTLPSGKQQLALNRRRFHTPYLSMATPQVFYGRSTKAAGTAELRANLVFNYPVRPADLRPRLHVTQDGKPVAVQLITAEPDKILGLSFAQEVKPGAALTVEVAPGLTPAVGGKPTEKPLLAQLEVPEPQVLEVRELTGSLVNGEAVVTVLTNQPVAISDIQTSLKVSPSAPFAIEALESGFALKGNFQVGKTYQVTLASGARGLLGGQLFEPYSQSVSFAAERPSISFASGEKAMYLDALGTRNLGLRINEVQKVKVTIAKVYANNIQQLLRGEPSYGYPRYDDDEGMDEGSNQDENGEYIDRSFRYYDTENIGSVISERTISVSGLPKSGGLRLLNLDLKALEFQGAMKGLYVVRVQDTERQWLQVSKLVAVTDVGLIVKQGATGGTLVFANSIRTAQPLADVTVNLVSSNNQVIGTVTTNAAGVAAFDSAASMKRFKLGMVTAVKGADFTFLDLAKSRVETSRFEVGGLTSNAARYQAFLYGDRNLYRPGDTVRTNTVVRTEDWQTPPANLPVKIRLLLPTGKEYSSLRQKLSQAGSFESRFILPPAVMTGLYTLEVLTGNDIMLTSKQISVEEFIPDRLKVSVTAAPAVLQPGQTVTATINAQNLFGPPAADRKFEVEFSLKEKTFQPKNFPGYSFEINSGERRKTTSESDEESASKPASRFEKTVREGVTDAAGRATATYDVPEVRDLGTLEGVAFATVFDETGRPVNRLATFDVQTQATMFGIQEIPELMSTRQATAVRLLALTSQGQPTSAQAQVKLVRLLWETVLERQGGRYVYNSQQREQTILSRTQAVGNGTPFSFTPLYSGEYEVRISRPGALSYVAQRFYAYGYGDTQANSFEVNNEGEVTIEADKAKYEPGETANLLLKTPFAGRVLVTVERGRVLDHFYVTTDQKSAQVKIPIKAEHVPNVYVTATAIRAISDNRLPLTVARGFVPLTVEKPGARLAVAIAAPAASRSQMFQTVEITTAPRAQVTLAVVDEGILQIKNYRTPDPYGYFYQKRALEVSAFDMYPFLLPELGTSSSGGDAADLRRRTNPVPNRRVKLVAKWSGVLTADAAGKVRYRVRVPQFSGALRIMAVAYKDDAFGSAEYTMKVADPVVISTALPRFASPGDTIDVPVTLTNTTSKPLALFAELQHNSLIKIPAIETPTVIYNGNFAPPEVVQPQFECRVFFRFIAKTIGEGSVKVVVSAYQRDDYKDAHQARKPVFVLSEAIDFPIRPAASLEKRTGSGVLAGGASLPLNLKTDFLPASLTSRLVISRSPLTEFSKDLRYLLQYPYGCLEQTVSAAFPQLYYADLAATLQQKTGATAKTQRYNPNYHVQEAIRKIEAMQLYNGSLSYWPGGDYDNWWATAYAAHFLQEAQRAGFAVNKSVLDKTLRYLQFRLKKRETEPYRYFDVSNIAREKTIASKEIAYSLYVLALAGRQDAVALNYYKANRQLLAEDSKFLLACTHALLGNQRQFRALLPTKFGGETAAKRALDGSFYSPIRDQGLVLNALIETDPNNPQVLELARQLSRRLRTAGWLNTQERAFALLALGKIAKRDVKSTATATVSANGKALGSFTGKDLTIPNVANRALSLRTTGSGNLYYFWETEGISASGKVKEEDSYLKVRRQFLNRAGHPLLTPTFRQNDLVVVKITIKAGDAAGTVKNVAITDLLPAGLEIENSRIGAVRELDWAKDATQPDYLDVRDDRINFFTTATEKPKSFYYLARAVSKGTFKLGPVNADAMYNAEYHSYNGAGTVRVK</sequence>
<dbReference type="InterPro" id="IPR041462">
    <property type="entry name" value="Bact_A2M_MG6"/>
</dbReference>
<dbReference type="KEGG" id="hyg:AUC43_00430"/>
<organism evidence="7 8">
    <name type="scientific">Hymenobacter sedentarius</name>
    <dbReference type="NCBI Taxonomy" id="1411621"/>
    <lineage>
        <taxon>Bacteria</taxon>
        <taxon>Pseudomonadati</taxon>
        <taxon>Bacteroidota</taxon>
        <taxon>Cytophagia</taxon>
        <taxon>Cytophagales</taxon>
        <taxon>Hymenobacteraceae</taxon>
        <taxon>Hymenobacter</taxon>
    </lineage>
</organism>
<dbReference type="OrthoDB" id="9767116at2"/>
<dbReference type="InterPro" id="IPR021868">
    <property type="entry name" value="Alpha_2_Macroglob_MG3"/>
</dbReference>